<dbReference type="PIRSF" id="PIRSF025414">
    <property type="entry name" value="Alpha-L-arabinofuranosidase"/>
    <property type="match status" value="1"/>
</dbReference>
<dbReference type="Pfam" id="PF04616">
    <property type="entry name" value="Glyco_hydro_43"/>
    <property type="match status" value="1"/>
</dbReference>
<name>A0A1M6R3Q9_9FIRM</name>
<sequence length="325" mass="37838">MENRKVNITKYNKPFIEQRADPFICRSREGTYYFTGSVPEYDRIVLRSSNTIEGLKEAKEEVLWRRHDKGPQAVHIWAPELHYVMGKWHIYYAAGEAENIWKIRPYVLVCDSEDPMKGPWRELGRMQAAEEDEFSFQAFSLDATVFEHRGEWYYVWAEKTGVGKQISNLYIAKMASPNRLATVQVLLTTPDYPWERVEYWVNEGPAVIRKDGKLFLTFSASATGACYCMGMLYIDEEREILDPNNWRKLSYPVLQTNRDKGIYGPGHNSFVKGEDGSMDLCIYHARQYEEIEGNPLYDPNRHTMIMPVKWNENGFPCFEYAAGSK</sequence>
<dbReference type="GO" id="GO:0004553">
    <property type="term" value="F:hydrolase activity, hydrolyzing O-glycosyl compounds"/>
    <property type="evidence" value="ECO:0007669"/>
    <property type="project" value="InterPro"/>
</dbReference>
<dbReference type="GO" id="GO:0005975">
    <property type="term" value="P:carbohydrate metabolic process"/>
    <property type="evidence" value="ECO:0007669"/>
    <property type="project" value="InterPro"/>
</dbReference>
<dbReference type="Proteomes" id="UP000184386">
    <property type="component" value="Unassembled WGS sequence"/>
</dbReference>
<dbReference type="SUPFAM" id="SSF75005">
    <property type="entry name" value="Arabinanase/levansucrase/invertase"/>
    <property type="match status" value="1"/>
</dbReference>
<evidence type="ECO:0000256" key="7">
    <source>
        <dbReference type="RuleBase" id="RU361187"/>
    </source>
</evidence>
<dbReference type="AlphaFoldDB" id="A0A1M6R3Q9"/>
<dbReference type="RefSeq" id="WP_073275623.1">
    <property type="nucleotide sequence ID" value="NZ_FRAC01000010.1"/>
</dbReference>
<dbReference type="InterPro" id="IPR016828">
    <property type="entry name" value="Alpha-L-arabinofuranosidase"/>
</dbReference>
<evidence type="ECO:0000256" key="3">
    <source>
        <dbReference type="ARBA" id="ARBA00022801"/>
    </source>
</evidence>
<evidence type="ECO:0000313" key="9">
    <source>
        <dbReference type="Proteomes" id="UP000184386"/>
    </source>
</evidence>
<keyword evidence="2" id="KW-0732">Signal</keyword>
<feature type="site" description="Important for catalytic activity, responsible for pKa modulation of the active site Glu and correct orientation of both the proton donor and substrate" evidence="6">
    <location>
        <position position="142"/>
    </location>
</feature>
<proteinExistence type="inferred from homology"/>
<dbReference type="InterPro" id="IPR006710">
    <property type="entry name" value="Glyco_hydro_43"/>
</dbReference>
<reference evidence="8 9" key="1">
    <citation type="submission" date="2016-11" db="EMBL/GenBank/DDBJ databases">
        <authorList>
            <person name="Jaros S."/>
            <person name="Januszkiewicz K."/>
            <person name="Wedrychowicz H."/>
        </authorList>
    </citation>
    <scope>NUCLEOTIDE SEQUENCE [LARGE SCALE GENOMIC DNA]</scope>
    <source>
        <strain evidence="8 9">DSM 15929</strain>
    </source>
</reference>
<organism evidence="8 9">
    <name type="scientific">Anaerocolumna jejuensis DSM 15929</name>
    <dbReference type="NCBI Taxonomy" id="1121322"/>
    <lineage>
        <taxon>Bacteria</taxon>
        <taxon>Bacillati</taxon>
        <taxon>Bacillota</taxon>
        <taxon>Clostridia</taxon>
        <taxon>Lachnospirales</taxon>
        <taxon>Lachnospiraceae</taxon>
        <taxon>Anaerocolumna</taxon>
    </lineage>
</organism>
<keyword evidence="3 7" id="KW-0378">Hydrolase</keyword>
<dbReference type="Gene3D" id="2.115.10.20">
    <property type="entry name" value="Glycosyl hydrolase domain, family 43"/>
    <property type="match status" value="1"/>
</dbReference>
<evidence type="ECO:0000256" key="1">
    <source>
        <dbReference type="ARBA" id="ARBA00009865"/>
    </source>
</evidence>
<evidence type="ECO:0000256" key="4">
    <source>
        <dbReference type="ARBA" id="ARBA00023295"/>
    </source>
</evidence>
<dbReference type="InterPro" id="IPR023296">
    <property type="entry name" value="Glyco_hydro_beta-prop_sf"/>
</dbReference>
<dbReference type="STRING" id="1121322.SAMN02745136_02138"/>
<protein>
    <submittedName>
        <fullName evidence="8">Beta-xylosidase, GH43 family</fullName>
    </submittedName>
</protein>
<evidence type="ECO:0000256" key="2">
    <source>
        <dbReference type="ARBA" id="ARBA00022729"/>
    </source>
</evidence>
<evidence type="ECO:0000313" key="8">
    <source>
        <dbReference type="EMBL" id="SHK27040.1"/>
    </source>
</evidence>
<dbReference type="PANTHER" id="PTHR43817">
    <property type="entry name" value="GLYCOSYL HYDROLASE"/>
    <property type="match status" value="1"/>
</dbReference>
<feature type="active site" description="Proton donor" evidence="5">
    <location>
        <position position="203"/>
    </location>
</feature>
<keyword evidence="9" id="KW-1185">Reference proteome</keyword>
<evidence type="ECO:0000256" key="6">
    <source>
        <dbReference type="PIRSR" id="PIRSR606710-2"/>
    </source>
</evidence>
<accession>A0A1M6R3Q9</accession>
<keyword evidence="4 7" id="KW-0326">Glycosidase</keyword>
<evidence type="ECO:0000256" key="5">
    <source>
        <dbReference type="PIRSR" id="PIRSR606710-1"/>
    </source>
</evidence>
<dbReference type="OrthoDB" id="273314at2"/>
<dbReference type="EMBL" id="FRAC01000010">
    <property type="protein sequence ID" value="SHK27040.1"/>
    <property type="molecule type" value="Genomic_DNA"/>
</dbReference>
<comment type="similarity">
    <text evidence="1 7">Belongs to the glycosyl hydrolase 43 family.</text>
</comment>
<dbReference type="PANTHER" id="PTHR43817:SF1">
    <property type="entry name" value="HYDROLASE, FAMILY 43, PUTATIVE (AFU_ORTHOLOGUE AFUA_3G01660)-RELATED"/>
    <property type="match status" value="1"/>
</dbReference>
<feature type="active site" description="Proton acceptor" evidence="5">
    <location>
        <position position="21"/>
    </location>
</feature>
<gene>
    <name evidence="8" type="ORF">SAMN02745136_02138</name>
</gene>